<keyword evidence="2" id="KW-0862">Zinc</keyword>
<dbReference type="GO" id="GO:0045148">
    <property type="term" value="F:tripeptide aminopeptidase activity"/>
    <property type="evidence" value="ECO:0007669"/>
    <property type="project" value="UniProtKB-EC"/>
</dbReference>
<dbReference type="AlphaFoldDB" id="A0A166DK59"/>
<accession>A0A166DK59</accession>
<dbReference type="Proteomes" id="UP000077066">
    <property type="component" value="Unassembled WGS sequence"/>
</dbReference>
<dbReference type="EMBL" id="LWMT01000089">
    <property type="protein sequence ID" value="KZX15680.1"/>
    <property type="molecule type" value="Genomic_DNA"/>
</dbReference>
<dbReference type="SUPFAM" id="SSF55031">
    <property type="entry name" value="Bacterial exopeptidase dimerisation domain"/>
    <property type="match status" value="1"/>
</dbReference>
<evidence type="ECO:0000256" key="2">
    <source>
        <dbReference type="ARBA" id="ARBA00022833"/>
    </source>
</evidence>
<dbReference type="InterPro" id="IPR010162">
    <property type="entry name" value="PepT-like"/>
</dbReference>
<dbReference type="InterPro" id="IPR011650">
    <property type="entry name" value="Peptidase_M20_dimer"/>
</dbReference>
<feature type="domain" description="Peptidase M20 dimerisation" evidence="3">
    <location>
        <begin position="178"/>
        <end position="274"/>
    </location>
</feature>
<dbReference type="SUPFAM" id="SSF53187">
    <property type="entry name" value="Zn-dependent exopeptidases"/>
    <property type="match status" value="1"/>
</dbReference>
<dbReference type="STRING" id="55758.MBFIL_06180"/>
<dbReference type="Gene3D" id="3.30.70.360">
    <property type="match status" value="1"/>
</dbReference>
<dbReference type="RefSeq" id="WP_066971419.1">
    <property type="nucleotide sequence ID" value="NZ_LWMT01000089.1"/>
</dbReference>
<dbReference type="EC" id="3.4.11.4" evidence="4"/>
<evidence type="ECO:0000259" key="3">
    <source>
        <dbReference type="Pfam" id="PF07687"/>
    </source>
</evidence>
<comment type="caution">
    <text evidence="4">The sequence shown here is derived from an EMBL/GenBank/DDBJ whole genome shotgun (WGS) entry which is preliminary data.</text>
</comment>
<dbReference type="Pfam" id="PF01546">
    <property type="entry name" value="Peptidase_M20"/>
    <property type="match status" value="1"/>
</dbReference>
<dbReference type="PATRIC" id="fig|55758.3.peg.693"/>
<keyword evidence="4" id="KW-0378">Hydrolase</keyword>
<dbReference type="NCBIfam" id="TIGR01883">
    <property type="entry name" value="PepT-like"/>
    <property type="match status" value="1"/>
</dbReference>
<organism evidence="4 5">
    <name type="scientific">Methanobrevibacter filiformis</name>
    <dbReference type="NCBI Taxonomy" id="55758"/>
    <lineage>
        <taxon>Archaea</taxon>
        <taxon>Methanobacteriati</taxon>
        <taxon>Methanobacteriota</taxon>
        <taxon>Methanomada group</taxon>
        <taxon>Methanobacteria</taxon>
        <taxon>Methanobacteriales</taxon>
        <taxon>Methanobacteriaceae</taxon>
        <taxon>Methanobrevibacter</taxon>
    </lineage>
</organism>
<reference evidence="4 5" key="1">
    <citation type="submission" date="2016-04" db="EMBL/GenBank/DDBJ databases">
        <title>Genome sequence of Methanobrevibacter filiformis DSM 11501.</title>
        <authorList>
            <person name="Poehlein A."/>
            <person name="Seedorf H."/>
            <person name="Daniel R."/>
        </authorList>
    </citation>
    <scope>NUCLEOTIDE SEQUENCE [LARGE SCALE GENOMIC DNA]</scope>
    <source>
        <strain evidence="4 5">DSM 11501</strain>
    </source>
</reference>
<comment type="cofactor">
    <cofactor evidence="1">
        <name>Zn(2+)</name>
        <dbReference type="ChEBI" id="CHEBI:29105"/>
    </cofactor>
</comment>
<sequence length="370" mass="40168">MNTERLLQTFSELVSIDNPSLSERLVCDYITSHLKKIGFTTYEDNVGEELGGNCGNLYGFLQGDEPLKPLMFSAHMDAVEPSLGKQAIFHEDGSITSDGTTVLGADALAGISAILEAITTIKENNLSHRPIEVLFFVAEEIYGLGSKIFDYSILKSKESYTLDLSGKVGSAAYKAPTLISFNITIKGKSGHTGFTCDESIHTIAIVSEAITKLKMGRVDKDSTINIGLIQGGLAPNIVPDSCEIKGEIRSHTHSKAIDLVNETIDVFSKTAKKYGATLISKDKIHIKAYETPLNHSVVKRFQNVCAELNISPALHSTLGGSDNNNIEEHGINGLVLATAMNNTHSCEEYSSVSELENITKIVINLMRSRD</sequence>
<proteinExistence type="predicted"/>
<gene>
    <name evidence="4" type="primary">pepT</name>
    <name evidence="4" type="ORF">MBFIL_06180</name>
</gene>
<dbReference type="InterPro" id="IPR002933">
    <property type="entry name" value="Peptidase_M20"/>
</dbReference>
<keyword evidence="4" id="KW-0031">Aminopeptidase</keyword>
<dbReference type="Gene3D" id="3.40.630.10">
    <property type="entry name" value="Zn peptidases"/>
    <property type="match status" value="1"/>
</dbReference>
<dbReference type="OrthoDB" id="24854at2157"/>
<evidence type="ECO:0000256" key="1">
    <source>
        <dbReference type="ARBA" id="ARBA00001947"/>
    </source>
</evidence>
<name>A0A166DK59_9EURY</name>
<evidence type="ECO:0000313" key="5">
    <source>
        <dbReference type="Proteomes" id="UP000077066"/>
    </source>
</evidence>
<keyword evidence="4" id="KW-0645">Protease</keyword>
<evidence type="ECO:0000313" key="4">
    <source>
        <dbReference type="EMBL" id="KZX15680.1"/>
    </source>
</evidence>
<keyword evidence="5" id="KW-1185">Reference proteome</keyword>
<dbReference type="PANTHER" id="PTHR42994">
    <property type="entry name" value="PEPTIDASE T"/>
    <property type="match status" value="1"/>
</dbReference>
<dbReference type="PANTHER" id="PTHR42994:SF2">
    <property type="entry name" value="PEPTIDASE"/>
    <property type="match status" value="1"/>
</dbReference>
<dbReference type="InterPro" id="IPR036264">
    <property type="entry name" value="Bact_exopeptidase_dim_dom"/>
</dbReference>
<dbReference type="Pfam" id="PF07687">
    <property type="entry name" value="M20_dimer"/>
    <property type="match status" value="1"/>
</dbReference>
<protein>
    <submittedName>
        <fullName evidence="4">Peptidase T</fullName>
        <ecNumber evidence="4">3.4.11.4</ecNumber>
    </submittedName>
</protein>